<protein>
    <submittedName>
        <fullName evidence="2">Uncharacterized protein</fullName>
    </submittedName>
</protein>
<reference evidence="2 3" key="1">
    <citation type="journal article" date="2013" name="ISME J.">
        <title>Metabolic model for the filamentous 'Candidatus Microthrix parvicella' based on genomic and metagenomic analyses.</title>
        <authorList>
            <person name="Jon McIlroy S."/>
            <person name="Kristiansen R."/>
            <person name="Albertsen M."/>
            <person name="Michael Karst S."/>
            <person name="Rossetti S."/>
            <person name="Lund Nielsen J."/>
            <person name="Tandoi V."/>
            <person name="James Seviour R."/>
            <person name="Nielsen P.H."/>
        </authorList>
    </citation>
    <scope>NUCLEOTIDE SEQUENCE [LARGE SCALE GENOMIC DNA]</scope>
    <source>
        <strain evidence="2 3">RN1</strain>
    </source>
</reference>
<gene>
    <name evidence="2" type="ORF">BN381_80041</name>
</gene>
<name>R4Z6P5_9ACTN</name>
<comment type="caution">
    <text evidence="2">The sequence shown here is derived from an EMBL/GenBank/DDBJ whole genome shotgun (WGS) entry which is preliminary data.</text>
</comment>
<proteinExistence type="predicted"/>
<sequence>MTIALGMLALSGCTLSDEDAARQARNPDVVSSTAEGTQATAPSDTDVTASTMMKPVAGLGAPIALLINNAGVPGLGNTSMANVRVTPEQQACLEREASALERADLRTLTTNGGFVDLTVSGTVIVTKAINACLPPKVLAERLGEEYAMRLRVDKRTDPKFAACITEQIRGESGRLVMEVARVAGRGGQKLPQAVKAVVDPCGNTHLQRMLIDHYVRGGYSSTTASCMAFGFMPRITISDVLDEGGITNFEKQLSPTLALDLKDVTLECDPKKVGRQPG</sequence>
<dbReference type="AlphaFoldDB" id="R4Z6P5"/>
<feature type="compositionally biased region" description="Polar residues" evidence="1">
    <location>
        <begin position="29"/>
        <end position="45"/>
    </location>
</feature>
<dbReference type="Proteomes" id="UP000018291">
    <property type="component" value="Unassembled WGS sequence"/>
</dbReference>
<dbReference type="EMBL" id="CANL01000078">
    <property type="protein sequence ID" value="CCM65511.1"/>
    <property type="molecule type" value="Genomic_DNA"/>
</dbReference>
<accession>R4Z6P5</accession>
<evidence type="ECO:0000256" key="1">
    <source>
        <dbReference type="SAM" id="MobiDB-lite"/>
    </source>
</evidence>
<evidence type="ECO:0000313" key="3">
    <source>
        <dbReference type="Proteomes" id="UP000018291"/>
    </source>
</evidence>
<organism evidence="2 3">
    <name type="scientific">Candidatus Neomicrothrix parvicella RN1</name>
    <dbReference type="NCBI Taxonomy" id="1229780"/>
    <lineage>
        <taxon>Bacteria</taxon>
        <taxon>Bacillati</taxon>
        <taxon>Actinomycetota</taxon>
        <taxon>Acidimicrobiia</taxon>
        <taxon>Acidimicrobiales</taxon>
        <taxon>Microthrixaceae</taxon>
        <taxon>Candidatus Neomicrothrix</taxon>
    </lineage>
</organism>
<keyword evidence="3" id="KW-1185">Reference proteome</keyword>
<evidence type="ECO:0000313" key="2">
    <source>
        <dbReference type="EMBL" id="CCM65511.1"/>
    </source>
</evidence>
<feature type="region of interest" description="Disordered" evidence="1">
    <location>
        <begin position="21"/>
        <end position="45"/>
    </location>
</feature>
<dbReference type="HOGENOM" id="CLU_999974_0_0_11"/>